<dbReference type="EMBL" id="JAERUA010000003">
    <property type="protein sequence ID" value="KAI1901276.1"/>
    <property type="molecule type" value="Genomic_DNA"/>
</dbReference>
<dbReference type="InterPro" id="IPR012317">
    <property type="entry name" value="Poly(ADP-ribose)pol_cat_dom"/>
</dbReference>
<name>A0A8T3DZA9_9TELE</name>
<evidence type="ECO:0000256" key="4">
    <source>
        <dbReference type="ARBA" id="ARBA00023027"/>
    </source>
</evidence>
<evidence type="ECO:0000313" key="11">
    <source>
        <dbReference type="Proteomes" id="UP000829720"/>
    </source>
</evidence>
<dbReference type="InterPro" id="IPR012677">
    <property type="entry name" value="Nucleotide-bd_a/b_plait_sf"/>
</dbReference>
<accession>A0A8T3DZA9</accession>
<keyword evidence="2 7" id="KW-0328">Glycosyltransferase</keyword>
<keyword evidence="4 7" id="KW-0520">NAD</keyword>
<feature type="region of interest" description="Disordered" evidence="8">
    <location>
        <begin position="83"/>
        <end position="133"/>
    </location>
</feature>
<reference evidence="10" key="1">
    <citation type="submission" date="2021-01" db="EMBL/GenBank/DDBJ databases">
        <authorList>
            <person name="Zahm M."/>
            <person name="Roques C."/>
            <person name="Cabau C."/>
            <person name="Klopp C."/>
            <person name="Donnadieu C."/>
            <person name="Jouanno E."/>
            <person name="Lampietro C."/>
            <person name="Louis A."/>
            <person name="Herpin A."/>
            <person name="Echchiki A."/>
            <person name="Berthelot C."/>
            <person name="Parey E."/>
            <person name="Roest-Crollius H."/>
            <person name="Braasch I."/>
            <person name="Postlethwait J."/>
            <person name="Bobe J."/>
            <person name="Montfort J."/>
            <person name="Bouchez O."/>
            <person name="Begum T."/>
            <person name="Mejri S."/>
            <person name="Adams A."/>
            <person name="Chen W.-J."/>
            <person name="Guiguen Y."/>
        </authorList>
    </citation>
    <scope>NUCLEOTIDE SEQUENCE</scope>
    <source>
        <tissue evidence="10">Blood</tissue>
    </source>
</reference>
<evidence type="ECO:0000256" key="8">
    <source>
        <dbReference type="SAM" id="MobiDB-lite"/>
    </source>
</evidence>
<comment type="caution">
    <text evidence="10">The sequence shown here is derived from an EMBL/GenBank/DDBJ whole genome shotgun (WGS) entry which is preliminary data.</text>
</comment>
<evidence type="ECO:0000256" key="7">
    <source>
        <dbReference type="RuleBase" id="RU362114"/>
    </source>
</evidence>
<dbReference type="InterPro" id="IPR057051">
    <property type="entry name" value="PARP14_RPM_1"/>
</dbReference>
<evidence type="ECO:0000259" key="9">
    <source>
        <dbReference type="PROSITE" id="PS51059"/>
    </source>
</evidence>
<comment type="similarity">
    <text evidence="6">Belongs to the ARTD/PARP family.</text>
</comment>
<dbReference type="GO" id="GO:0005634">
    <property type="term" value="C:nucleus"/>
    <property type="evidence" value="ECO:0007669"/>
    <property type="project" value="UniProtKB-SubCell"/>
</dbReference>
<dbReference type="Pfam" id="PF00644">
    <property type="entry name" value="PARP"/>
    <property type="match status" value="1"/>
</dbReference>
<dbReference type="AlphaFoldDB" id="A0A8T3DZA9"/>
<dbReference type="PANTHER" id="PTHR14453:SF67">
    <property type="entry name" value="POLY [ADP-RIBOSE] POLYMERASE"/>
    <property type="match status" value="1"/>
</dbReference>
<dbReference type="Pfam" id="PF23222">
    <property type="entry name" value="RRM_PARP14_1"/>
    <property type="match status" value="1"/>
</dbReference>
<keyword evidence="11" id="KW-1185">Reference proteome</keyword>
<dbReference type="OrthoDB" id="8689470at2759"/>
<proteinExistence type="inferred from homology"/>
<dbReference type="PROSITE" id="PS51059">
    <property type="entry name" value="PARP_CATALYTIC"/>
    <property type="match status" value="1"/>
</dbReference>
<dbReference type="Gene3D" id="3.40.220.10">
    <property type="entry name" value="Leucine Aminopeptidase, subunit E, domain 1"/>
    <property type="match status" value="1"/>
</dbReference>
<dbReference type="EC" id="2.4.2.-" evidence="7"/>
<keyword evidence="3 7" id="KW-0808">Transferase</keyword>
<evidence type="ECO:0000256" key="5">
    <source>
        <dbReference type="ARBA" id="ARBA00023242"/>
    </source>
</evidence>
<sequence>MEESGYRVFASCEGSLGTENTPEQVRRYFSLRSKSGGGECAVSQVGSHLYCVTFRSEEVRNRVLARSNHTLTTKYSTLILKLHPENPNTPAGDHPERQDPVTIPASSPLEVHHTKDNEGTGLATEDEGSTNEIQLKHVPPYQLLIQPYFQKEVEQEHPDVTITLDTNACSVKLTGPSSSVQAAKGKLQDSLSRVRTKELPFPQAVIGFLISKGLQEVSRSYFLQVGVYAILAVSVNDSKVVLHGLSQFDLQRAEKILGEKVSTTAVPLGEHLEPVAYSEDFADFIVQLNSSQKAVQISWELDGKNNNRIMLVGNREEFNATESKMVEFLWEKREDVELVKVQGPPEVPENLPHLMDFLGLGNLTAQIRWLPDAGMLEIRGKPTAVEEAARSLRQKMKGVVCKTVEICRPEAHTYFSGNGQAYLNSMQSTFNCRPVLRPKPNQAIQAQDLTHNVDQLALSKVFSRQHLPKTLKGADICLGTKDKEVLLIAQNVTVHIVQADKVTELADVVVNPLCRSTTESKMLDSAGADVKEELAKTARWYSITVTGPGALPCRLLVHIPCLCGSSMKDYLLSTIQECKRRRFKLITVYIDRNELHSGFDAKQMAKDLMLTTLKHLDAEDELRIVIPQEDLFNIFRDEAKTIHSTHLKLSELEFFVSASPRGVLACLGFKHRPKDDAESLHHHSHLCEPAVIHLFSRDRHLLGKAGSALERHYATFLSNDTLVNPSIRSAGRAAMDKICQLEGKHRVNVTVGDGVVIFNGLAAKTSQAWEETLSILDEDREQRQRDKHQRFCRNARWTIYNQQNLPVNIDPKDNYNLEIQHMTLRKPTTVQGQRGETLTVNLRTMTAKSSTTGLQHKVERTEVVGSGNPGKWSEMGSEDYRKEELDRESLEYRWVERMFNRTMSKCIITKIERIQNRKLWRNFSMNVTQKVQHLFYGITPGDYETIQTNGFFRPEESYFHSDTAQGRGIYFCVDASAAQRKCEFDHRKQKMMFLGRVETGRFTVGKKSFNAPPPINPANPRELYSSVVDSVDKPSVFVVFRSDKTYPEYCITFTE</sequence>
<dbReference type="Gene3D" id="3.30.70.330">
    <property type="match status" value="1"/>
</dbReference>
<dbReference type="GO" id="GO:0003950">
    <property type="term" value="F:NAD+ poly-ADP-ribosyltransferase activity"/>
    <property type="evidence" value="ECO:0007669"/>
    <property type="project" value="UniProtKB-UniRule"/>
</dbReference>
<dbReference type="GO" id="GO:0003714">
    <property type="term" value="F:transcription corepressor activity"/>
    <property type="evidence" value="ECO:0007669"/>
    <property type="project" value="TreeGrafter"/>
</dbReference>
<dbReference type="SUPFAM" id="SSF56399">
    <property type="entry name" value="ADP-ribosylation"/>
    <property type="match status" value="1"/>
</dbReference>
<dbReference type="Gene3D" id="3.90.228.10">
    <property type="match status" value="1"/>
</dbReference>
<dbReference type="GO" id="GO:0005737">
    <property type="term" value="C:cytoplasm"/>
    <property type="evidence" value="ECO:0007669"/>
    <property type="project" value="TreeGrafter"/>
</dbReference>
<comment type="subcellular location">
    <subcellularLocation>
        <location evidence="1">Nucleus</location>
    </subcellularLocation>
</comment>
<gene>
    <name evidence="10" type="ORF">AGOR_G00032650</name>
</gene>
<protein>
    <recommendedName>
        <fullName evidence="7">Poly [ADP-ribose] polymerase</fullName>
        <shortName evidence="7">PARP</shortName>
        <ecNumber evidence="7">2.4.2.-</ecNumber>
    </recommendedName>
</protein>
<dbReference type="PANTHER" id="PTHR14453">
    <property type="entry name" value="PARP/ZINC FINGER CCCH TYPE DOMAIN CONTAINING PROTEIN"/>
    <property type="match status" value="1"/>
</dbReference>
<evidence type="ECO:0000256" key="1">
    <source>
        <dbReference type="ARBA" id="ARBA00004123"/>
    </source>
</evidence>
<feature type="domain" description="PARP catalytic" evidence="9">
    <location>
        <begin position="868"/>
        <end position="1055"/>
    </location>
</feature>
<keyword evidence="5" id="KW-0539">Nucleus</keyword>
<dbReference type="GO" id="GO:0010629">
    <property type="term" value="P:negative regulation of gene expression"/>
    <property type="evidence" value="ECO:0007669"/>
    <property type="project" value="TreeGrafter"/>
</dbReference>
<dbReference type="InterPro" id="IPR052056">
    <property type="entry name" value="Mono-ARTD/PARP"/>
</dbReference>
<evidence type="ECO:0000256" key="6">
    <source>
        <dbReference type="ARBA" id="ARBA00024347"/>
    </source>
</evidence>
<organism evidence="10 11">
    <name type="scientific">Albula goreensis</name>
    <dbReference type="NCBI Taxonomy" id="1534307"/>
    <lineage>
        <taxon>Eukaryota</taxon>
        <taxon>Metazoa</taxon>
        <taxon>Chordata</taxon>
        <taxon>Craniata</taxon>
        <taxon>Vertebrata</taxon>
        <taxon>Euteleostomi</taxon>
        <taxon>Actinopterygii</taxon>
        <taxon>Neopterygii</taxon>
        <taxon>Teleostei</taxon>
        <taxon>Albuliformes</taxon>
        <taxon>Albulidae</taxon>
        <taxon>Albula</taxon>
    </lineage>
</organism>
<dbReference type="InterPro" id="IPR043472">
    <property type="entry name" value="Macro_dom-like"/>
</dbReference>
<dbReference type="Proteomes" id="UP000829720">
    <property type="component" value="Unassembled WGS sequence"/>
</dbReference>
<evidence type="ECO:0000256" key="3">
    <source>
        <dbReference type="ARBA" id="ARBA00022679"/>
    </source>
</evidence>
<evidence type="ECO:0000256" key="2">
    <source>
        <dbReference type="ARBA" id="ARBA00022676"/>
    </source>
</evidence>
<evidence type="ECO:0000313" key="10">
    <source>
        <dbReference type="EMBL" id="KAI1901276.1"/>
    </source>
</evidence>